<reference evidence="1" key="1">
    <citation type="submission" date="2013-08" db="EMBL/GenBank/DDBJ databases">
        <authorList>
            <person name="Mendez C."/>
            <person name="Richter M."/>
            <person name="Ferrer M."/>
            <person name="Sanchez J."/>
        </authorList>
    </citation>
    <scope>NUCLEOTIDE SEQUENCE</scope>
</reference>
<organism evidence="1">
    <name type="scientific">mine drainage metagenome</name>
    <dbReference type="NCBI Taxonomy" id="410659"/>
    <lineage>
        <taxon>unclassified sequences</taxon>
        <taxon>metagenomes</taxon>
        <taxon>ecological metagenomes</taxon>
    </lineage>
</organism>
<dbReference type="InterPro" id="IPR036770">
    <property type="entry name" value="Ankyrin_rpt-contain_sf"/>
</dbReference>
<dbReference type="Gene3D" id="1.25.40.20">
    <property type="entry name" value="Ankyrin repeat-containing domain"/>
    <property type="match status" value="1"/>
</dbReference>
<dbReference type="PANTHER" id="PTHR46224:SF6">
    <property type="entry name" value="ANKYRIN REPEAT FAMILY PROTEIN"/>
    <property type="match status" value="1"/>
</dbReference>
<proteinExistence type="predicted"/>
<evidence type="ECO:0000313" key="1">
    <source>
        <dbReference type="EMBL" id="EQD57283.1"/>
    </source>
</evidence>
<accession>T1ALB7</accession>
<dbReference type="EMBL" id="AUZZ01003321">
    <property type="protein sequence ID" value="EQD57283.1"/>
    <property type="molecule type" value="Genomic_DNA"/>
</dbReference>
<gene>
    <name evidence="1" type="ORF">B2A_04876</name>
</gene>
<name>T1ALB7_9ZZZZ</name>
<dbReference type="InterPro" id="IPR051616">
    <property type="entry name" value="Cul2-RING_E3_ligase_SR"/>
</dbReference>
<dbReference type="PANTHER" id="PTHR46224">
    <property type="entry name" value="ANKYRIN REPEAT FAMILY PROTEIN"/>
    <property type="match status" value="1"/>
</dbReference>
<reference evidence="1" key="2">
    <citation type="journal article" date="2014" name="ISME J.">
        <title>Microbial stratification in low pH oxic and suboxic macroscopic growths along an acid mine drainage.</title>
        <authorList>
            <person name="Mendez-Garcia C."/>
            <person name="Mesa V."/>
            <person name="Sprenger R.R."/>
            <person name="Richter M."/>
            <person name="Diez M.S."/>
            <person name="Solano J."/>
            <person name="Bargiela R."/>
            <person name="Golyshina O.V."/>
            <person name="Manteca A."/>
            <person name="Ramos J.L."/>
            <person name="Gallego J.R."/>
            <person name="Llorente I."/>
            <person name="Martins Dos Santos V.A."/>
            <person name="Jensen O.N."/>
            <person name="Pelaez A.I."/>
            <person name="Sanchez J."/>
            <person name="Ferrer M."/>
        </authorList>
    </citation>
    <scope>NUCLEOTIDE SEQUENCE</scope>
</reference>
<dbReference type="SUPFAM" id="SSF48403">
    <property type="entry name" value="Ankyrin repeat"/>
    <property type="match status" value="1"/>
</dbReference>
<sequence length="267" mass="28719">MKLMESTTRWRALIALGMMAMMMQAAGCSEVEISGKNAADVFKDPQTLALVEAACHGDLPKIDALVKQGANVNAMGYRDMSVLGWTMACHSHRGFERLLELGANPNYKMEGDLSVTWLAAGSSDPKWLPMVLAHSGNPNITANNPFPSALSVAIEQRRMQNVELLLEHGVDVNQHDSVGNTAATDAIALGRYNVVEMLLKHGYDFRLQNLTDRAYLRGVAPNSPMNAVRLQVLQILASKGFHPDVVPHVVAPPGLAPSSSSGGGGHQ</sequence>
<dbReference type="Pfam" id="PF12796">
    <property type="entry name" value="Ank_2"/>
    <property type="match status" value="1"/>
</dbReference>
<dbReference type="AlphaFoldDB" id="T1ALB7"/>
<comment type="caution">
    <text evidence="1">The sequence shown here is derived from an EMBL/GenBank/DDBJ whole genome shotgun (WGS) entry which is preliminary data.</text>
</comment>
<protein>
    <submittedName>
        <fullName evidence="1">Ankyrin repeat protein</fullName>
    </submittedName>
</protein>
<dbReference type="PROSITE" id="PS50088">
    <property type="entry name" value="ANK_REPEAT"/>
    <property type="match status" value="1"/>
</dbReference>
<dbReference type="SMART" id="SM00248">
    <property type="entry name" value="ANK"/>
    <property type="match status" value="4"/>
</dbReference>
<dbReference type="InterPro" id="IPR002110">
    <property type="entry name" value="Ankyrin_rpt"/>
</dbReference>